<dbReference type="EMBL" id="JAFBMS010000002">
    <property type="protein sequence ID" value="KAG9354727.1"/>
    <property type="molecule type" value="Genomic_DNA"/>
</dbReference>
<name>A0A8T2PTH4_9TELE</name>
<protein>
    <submittedName>
        <fullName evidence="1">Uncharacterized protein</fullName>
    </submittedName>
</protein>
<evidence type="ECO:0000313" key="1">
    <source>
        <dbReference type="EMBL" id="KAG9354727.1"/>
    </source>
</evidence>
<gene>
    <name evidence="1" type="ORF">JZ751_001440</name>
</gene>
<dbReference type="AlphaFoldDB" id="A0A8T2PTH4"/>
<dbReference type="Proteomes" id="UP000824540">
    <property type="component" value="Unassembled WGS sequence"/>
</dbReference>
<organism evidence="1 2">
    <name type="scientific">Albula glossodonta</name>
    <name type="common">roundjaw bonefish</name>
    <dbReference type="NCBI Taxonomy" id="121402"/>
    <lineage>
        <taxon>Eukaryota</taxon>
        <taxon>Metazoa</taxon>
        <taxon>Chordata</taxon>
        <taxon>Craniata</taxon>
        <taxon>Vertebrata</taxon>
        <taxon>Euteleostomi</taxon>
        <taxon>Actinopterygii</taxon>
        <taxon>Neopterygii</taxon>
        <taxon>Teleostei</taxon>
        <taxon>Albuliformes</taxon>
        <taxon>Albulidae</taxon>
        <taxon>Albula</taxon>
    </lineage>
</organism>
<reference evidence="1" key="1">
    <citation type="thesis" date="2021" institute="BYU ScholarsArchive" country="Provo, UT, USA">
        <title>Applications of and Algorithms for Genome Assembly and Genomic Analyses with an Emphasis on Marine Teleosts.</title>
        <authorList>
            <person name="Pickett B.D."/>
        </authorList>
    </citation>
    <scope>NUCLEOTIDE SEQUENCE</scope>
    <source>
        <strain evidence="1">HI-2016</strain>
    </source>
</reference>
<keyword evidence="2" id="KW-1185">Reference proteome</keyword>
<accession>A0A8T2PTH4</accession>
<comment type="caution">
    <text evidence="1">The sequence shown here is derived from an EMBL/GenBank/DDBJ whole genome shotgun (WGS) entry which is preliminary data.</text>
</comment>
<proteinExistence type="predicted"/>
<sequence length="109" mass="11804">MPHFLSGPHQLVASCPPHTNTFLSYANVKTQSQWSSFESLLLNGLINLTWSGRALKACHTFSLRGSMAAARRAGSPGAPLIGLPPVQMVLMFTPCILGGPVWEKARPYL</sequence>
<evidence type="ECO:0000313" key="2">
    <source>
        <dbReference type="Proteomes" id="UP000824540"/>
    </source>
</evidence>